<accession>A0ABQ6LQS6</accession>
<organism evidence="1 2">
    <name type="scientific">Paralimibaculum aggregatum</name>
    <dbReference type="NCBI Taxonomy" id="3036245"/>
    <lineage>
        <taxon>Bacteria</taxon>
        <taxon>Pseudomonadati</taxon>
        <taxon>Pseudomonadota</taxon>
        <taxon>Alphaproteobacteria</taxon>
        <taxon>Rhodobacterales</taxon>
        <taxon>Paracoccaceae</taxon>
        <taxon>Paralimibaculum</taxon>
    </lineage>
</organism>
<dbReference type="PANTHER" id="PTHR35336:SF5">
    <property type="entry name" value="ADENOSYLCOBINAMIDE AMIDOHYDROLASE"/>
    <property type="match status" value="1"/>
</dbReference>
<dbReference type="PANTHER" id="PTHR35336">
    <property type="entry name" value="ADENOSYLCOBINAMIDE AMIDOHYDROLASE"/>
    <property type="match status" value="1"/>
</dbReference>
<protein>
    <submittedName>
        <fullName evidence="1">Adenosylcobinamide amidohydrolase CbiZ</fullName>
    </submittedName>
</protein>
<dbReference type="Pfam" id="PF01955">
    <property type="entry name" value="CbiZ"/>
    <property type="match status" value="1"/>
</dbReference>
<dbReference type="Proteomes" id="UP001239909">
    <property type="component" value="Unassembled WGS sequence"/>
</dbReference>
<proteinExistence type="predicted"/>
<evidence type="ECO:0000313" key="2">
    <source>
        <dbReference type="Proteomes" id="UP001239909"/>
    </source>
</evidence>
<dbReference type="InterPro" id="IPR002808">
    <property type="entry name" value="AdoCbi_amidolase"/>
</dbReference>
<name>A0ABQ6LQS6_9RHOB</name>
<reference evidence="1 2" key="1">
    <citation type="submission" date="2023-04" db="EMBL/GenBank/DDBJ databases">
        <title>Marinoamorphus aggregata gen. nov., sp. Nov., isolate from tissue of brittle star Ophioplocus japonicus.</title>
        <authorList>
            <person name="Kawano K."/>
            <person name="Sawayama S."/>
            <person name="Nakagawa S."/>
        </authorList>
    </citation>
    <scope>NUCLEOTIDE SEQUENCE [LARGE SCALE GENOMIC DNA]</scope>
    <source>
        <strain evidence="1 2">NKW23</strain>
    </source>
</reference>
<evidence type="ECO:0000313" key="1">
    <source>
        <dbReference type="EMBL" id="GMG83558.1"/>
    </source>
</evidence>
<dbReference type="EMBL" id="BSYI01000021">
    <property type="protein sequence ID" value="GMG83558.1"/>
    <property type="molecule type" value="Genomic_DNA"/>
</dbReference>
<dbReference type="InterPro" id="IPR052209">
    <property type="entry name" value="CbiZ"/>
</dbReference>
<gene>
    <name evidence="1" type="primary">cbiZ</name>
    <name evidence="1" type="ORF">LNKW23_27710</name>
</gene>
<sequence length="224" mass="22870">MQLTLARPWLVADLGAPMRALSWVLNRPGFAEVERIVWREVRNADLPEDLDPGAWFAAELAAAGHAGALGFITSRDLGCHAAASAEIEGIRAEAVATVGLSNAERVGQRRGSAVPEPAGTINIAVALDRPLADGALVEALSIAAEARTLAVLAHGPDLGGNRPTGTGTDCIAVAAALAQPGGPEPLAHAGLHTALGEAIGAAVLSAVGRGVRDWMRSFGEPHDG</sequence>
<dbReference type="RefSeq" id="WP_285672350.1">
    <property type="nucleotide sequence ID" value="NZ_BSYI01000021.1"/>
</dbReference>
<comment type="caution">
    <text evidence="1">The sequence shown here is derived from an EMBL/GenBank/DDBJ whole genome shotgun (WGS) entry which is preliminary data.</text>
</comment>
<keyword evidence="2" id="KW-1185">Reference proteome</keyword>